<organism evidence="1 2">
    <name type="scientific">Paramicrosporidium saccamoebae</name>
    <dbReference type="NCBI Taxonomy" id="1246581"/>
    <lineage>
        <taxon>Eukaryota</taxon>
        <taxon>Fungi</taxon>
        <taxon>Fungi incertae sedis</taxon>
        <taxon>Cryptomycota</taxon>
        <taxon>Cryptomycota incertae sedis</taxon>
        <taxon>Paramicrosporidium</taxon>
    </lineage>
</organism>
<dbReference type="EMBL" id="MTSL01000041">
    <property type="protein sequence ID" value="PJF19761.1"/>
    <property type="molecule type" value="Genomic_DNA"/>
</dbReference>
<accession>A0A2H9TPT2</accession>
<name>A0A2H9TPT2_9FUNG</name>
<evidence type="ECO:0000313" key="2">
    <source>
        <dbReference type="Proteomes" id="UP000240830"/>
    </source>
</evidence>
<comment type="caution">
    <text evidence="1">The sequence shown here is derived from an EMBL/GenBank/DDBJ whole genome shotgun (WGS) entry which is preliminary data.</text>
</comment>
<proteinExistence type="predicted"/>
<reference evidence="1 2" key="1">
    <citation type="submission" date="2016-10" db="EMBL/GenBank/DDBJ databases">
        <title>The genome of Paramicrosporidium saccamoebae is the missing link in understanding Cryptomycota and Microsporidia evolution.</title>
        <authorList>
            <person name="Quandt C.A."/>
            <person name="Beaudet D."/>
            <person name="Corsaro D."/>
            <person name="Michel R."/>
            <person name="Corradi N."/>
            <person name="James T."/>
        </authorList>
    </citation>
    <scope>NUCLEOTIDE SEQUENCE [LARGE SCALE GENOMIC DNA]</scope>
    <source>
        <strain evidence="1 2">KSL3</strain>
    </source>
</reference>
<keyword evidence="2" id="KW-1185">Reference proteome</keyword>
<dbReference type="AlphaFoldDB" id="A0A2H9TPT2"/>
<dbReference type="Proteomes" id="UP000240830">
    <property type="component" value="Unassembled WGS sequence"/>
</dbReference>
<evidence type="ECO:0000313" key="1">
    <source>
        <dbReference type="EMBL" id="PJF19761.1"/>
    </source>
</evidence>
<sequence>MVEYWLARCKGPVPRPLCDVFGPNYSIANEFGPSCQHTSHEIPRAGHRVFRQQHRPILHQSVQISDLSNNVAVAFWIGLCFQSSTRGILVASLCPIHLGKCIFMVHIFLDTASKIFCTSCSVCVCHLSGVYILNLSRAHFVPPITWNSHWSITLDDGRAGLGLGQQFWRFGGGHDNGPHWLSKYGFVWCICRTYPKCSIYSRSGIPPCHSSNSDLVA</sequence>
<protein>
    <submittedName>
        <fullName evidence="1">Uncharacterized protein</fullName>
    </submittedName>
</protein>
<gene>
    <name evidence="1" type="ORF">PSACC_00368</name>
</gene>